<proteinExistence type="predicted"/>
<dbReference type="PATRIC" id="fig|178901.10.peg.2833"/>
<accession>A0A087PND5</accession>
<dbReference type="Pfam" id="PF18944">
    <property type="entry name" value="DUF5691"/>
    <property type="match status" value="1"/>
</dbReference>
<evidence type="ECO:0000313" key="1">
    <source>
        <dbReference type="EMBL" id="OAG77054.1"/>
    </source>
</evidence>
<gene>
    <name evidence="1" type="ORF">Amal_02832</name>
</gene>
<dbReference type="STRING" id="178901.AmDm5_2890"/>
<dbReference type="InterPro" id="IPR043746">
    <property type="entry name" value="DUF5691"/>
</dbReference>
<protein>
    <submittedName>
        <fullName evidence="1">Uncharacterized protein</fullName>
    </submittedName>
</protein>
<dbReference type="AlphaFoldDB" id="A0A087PND5"/>
<name>A0A087PND5_9PROT</name>
<sequence>MVEPVYDMMGPILARWAMGTPAAPVAKAWQPLLAADPTRAELQLLALSGQFLNAMVAASVPNTLHTLPLLPRLAVPQVPAALRPLVQRLLASLKDTAQQIALVHVLARYGYSLNPSDWMPQGDADAPSFYAPWQDWLAAVAAGQDTLPDVPDAPLSVENWHAFGAASRVAAFARLRQQDPAATYALLDSHFPRLLADERLKILQNFGPETGAADIPFLQHIALKDRADAVRKYARRLLTRMAAGTDEKVKESATELADFFTLTPESPASTQRVLKLKPAKTIAQAARRNALCITVPFQDLAAALNLSPDMLPGMWPWGADKQLDNSFSHMAASSASDAVIASMAHAAVASGSFHLLYKDLNDRLPLTARRDLAHALLAANERLRNTLTVLRGKVALDDVVDTAAFRALIATQTEEAGLSPTVLAQELLALGLITTPKAATHALAALEQAGFLAADSRLDMLKLTIALGKTGLQK</sequence>
<organism evidence="1 2">
    <name type="scientific">Acetobacter malorum</name>
    <dbReference type="NCBI Taxonomy" id="178901"/>
    <lineage>
        <taxon>Bacteria</taxon>
        <taxon>Pseudomonadati</taxon>
        <taxon>Pseudomonadota</taxon>
        <taxon>Alphaproteobacteria</taxon>
        <taxon>Acetobacterales</taxon>
        <taxon>Acetobacteraceae</taxon>
        <taxon>Acetobacter</taxon>
    </lineage>
</organism>
<dbReference type="eggNOG" id="ENOG5032SQJ">
    <property type="taxonomic scope" value="Bacteria"/>
</dbReference>
<comment type="caution">
    <text evidence="1">The sequence shown here is derived from an EMBL/GenBank/DDBJ whole genome shotgun (WGS) entry which is preliminary data.</text>
</comment>
<reference evidence="1 2" key="1">
    <citation type="submission" date="2016-03" db="EMBL/GenBank/DDBJ databases">
        <title>Draft genome sequence of Acetobacter malorum CECT 7742, a strain isolated from strawberry vinegar.</title>
        <authorList>
            <person name="Sainz F."/>
            <person name="Mas A."/>
            <person name="Torija M.J."/>
        </authorList>
    </citation>
    <scope>NUCLEOTIDE SEQUENCE [LARGE SCALE GENOMIC DNA]</scope>
    <source>
        <strain evidence="1 2">CECT 7742</strain>
    </source>
</reference>
<dbReference type="EMBL" id="LVHD01000018">
    <property type="protein sequence ID" value="OAG77054.1"/>
    <property type="molecule type" value="Genomic_DNA"/>
</dbReference>
<evidence type="ECO:0000313" key="2">
    <source>
        <dbReference type="Proteomes" id="UP000077349"/>
    </source>
</evidence>
<dbReference type="Proteomes" id="UP000077349">
    <property type="component" value="Unassembled WGS sequence"/>
</dbReference>